<comment type="cofactor">
    <cofactor evidence="1">
        <name>Mg(2+)</name>
        <dbReference type="ChEBI" id="CHEBI:18420"/>
    </cofactor>
    <text evidence="1">Binds 2 magnesium ions per subunit.</text>
</comment>
<dbReference type="EMBL" id="QZFU01000023">
    <property type="protein sequence ID" value="RJO73686.1"/>
    <property type="molecule type" value="Genomic_DNA"/>
</dbReference>
<dbReference type="InterPro" id="IPR050792">
    <property type="entry name" value="ADP-ribosylglycohydrolase"/>
</dbReference>
<dbReference type="OrthoDB" id="9798107at2"/>
<feature type="binding site" evidence="1">
    <location>
        <position position="49"/>
    </location>
    <ligand>
        <name>Mg(2+)</name>
        <dbReference type="ChEBI" id="CHEBI:18420"/>
        <label>1</label>
    </ligand>
</feature>
<feature type="binding site" evidence="1">
    <location>
        <position position="48"/>
    </location>
    <ligand>
        <name>Mg(2+)</name>
        <dbReference type="ChEBI" id="CHEBI:18420"/>
        <label>1</label>
    </ligand>
</feature>
<organism evidence="2 3">
    <name type="scientific">Nocardia panacis</name>
    <dbReference type="NCBI Taxonomy" id="2340916"/>
    <lineage>
        <taxon>Bacteria</taxon>
        <taxon>Bacillati</taxon>
        <taxon>Actinomycetota</taxon>
        <taxon>Actinomycetes</taxon>
        <taxon>Mycobacteriales</taxon>
        <taxon>Nocardiaceae</taxon>
        <taxon>Nocardia</taxon>
    </lineage>
</organism>
<name>A0A3A4JUD8_9NOCA</name>
<dbReference type="SUPFAM" id="SSF101478">
    <property type="entry name" value="ADP-ribosylglycohydrolase"/>
    <property type="match status" value="1"/>
</dbReference>
<gene>
    <name evidence="2" type="ORF">D5S18_21160</name>
</gene>
<comment type="caution">
    <text evidence="2">The sequence shown here is derived from an EMBL/GenBank/DDBJ whole genome shotgun (WGS) entry which is preliminary data.</text>
</comment>
<dbReference type="Gene3D" id="1.10.4080.10">
    <property type="entry name" value="ADP-ribosylation/Crystallin J1"/>
    <property type="match status" value="1"/>
</dbReference>
<evidence type="ECO:0000313" key="3">
    <source>
        <dbReference type="Proteomes" id="UP000266677"/>
    </source>
</evidence>
<dbReference type="InterPro" id="IPR036705">
    <property type="entry name" value="Ribosyl_crysJ1_sf"/>
</dbReference>
<reference evidence="2 3" key="1">
    <citation type="submission" date="2018-09" db="EMBL/GenBank/DDBJ databases">
        <title>YIM PH21274 draft genome.</title>
        <authorList>
            <person name="Miao C."/>
        </authorList>
    </citation>
    <scope>NUCLEOTIDE SEQUENCE [LARGE SCALE GENOMIC DNA]</scope>
    <source>
        <strain evidence="2 3">YIM PH 21724</strain>
    </source>
</reference>
<evidence type="ECO:0000256" key="1">
    <source>
        <dbReference type="PIRSR" id="PIRSR605502-1"/>
    </source>
</evidence>
<dbReference type="GO" id="GO:0046872">
    <property type="term" value="F:metal ion binding"/>
    <property type="evidence" value="ECO:0007669"/>
    <property type="project" value="UniProtKB-KW"/>
</dbReference>
<dbReference type="PANTHER" id="PTHR16222">
    <property type="entry name" value="ADP-RIBOSYLGLYCOHYDROLASE"/>
    <property type="match status" value="1"/>
</dbReference>
<keyword evidence="1" id="KW-0460">Magnesium</keyword>
<keyword evidence="3" id="KW-1185">Reference proteome</keyword>
<feature type="binding site" evidence="1">
    <location>
        <position position="47"/>
    </location>
    <ligand>
        <name>Mg(2+)</name>
        <dbReference type="ChEBI" id="CHEBI:18420"/>
        <label>1</label>
    </ligand>
</feature>
<dbReference type="RefSeq" id="WP_120042762.1">
    <property type="nucleotide sequence ID" value="NZ_QZFU01000023.1"/>
</dbReference>
<dbReference type="PANTHER" id="PTHR16222:SF12">
    <property type="entry name" value="ADP-RIBOSYLGLYCOHYDROLASE-RELATED"/>
    <property type="match status" value="1"/>
</dbReference>
<accession>A0A3A4JUD8</accession>
<dbReference type="InterPro" id="IPR005502">
    <property type="entry name" value="Ribosyl_crysJ1"/>
</dbReference>
<dbReference type="AlphaFoldDB" id="A0A3A4JUD8"/>
<keyword evidence="1" id="KW-0479">Metal-binding</keyword>
<evidence type="ECO:0000313" key="2">
    <source>
        <dbReference type="EMBL" id="RJO73686.1"/>
    </source>
</evidence>
<proteinExistence type="predicted"/>
<dbReference type="Proteomes" id="UP000266677">
    <property type="component" value="Unassembled WGS sequence"/>
</dbReference>
<protein>
    <submittedName>
        <fullName evidence="2">ADP-ribosylglycohydrolase family protein</fullName>
    </submittedName>
</protein>
<dbReference type="Pfam" id="PF03747">
    <property type="entry name" value="ADP_ribosyl_GH"/>
    <property type="match status" value="1"/>
</dbReference>
<sequence length="280" mass="30279">MLIELAIGDAYGAGFEYADRGFVVAHNDLTGYLQHPGHDTIRPGDYTDDTQMTLAIAESIVSGEPWTPEHLADRFVAVFHRDPRDGYAGRFRDFLDTVHTGAEFLERIIPASDKSGAAMRAAPVGLLPDIAEVLARTEIQARITHDTADGIESAQAAALAVHYCRRHLGPTAEIRSWMGRQLGSRWATPWRGKVGSKGWMSVRAALTALSTGQSLTEILRTSIAFTGDVDTVATIALAAASHSSDVRQNLPAALLSGLENGPFGRDYLYDLDQRLHAAVG</sequence>
<dbReference type="GO" id="GO:0016787">
    <property type="term" value="F:hydrolase activity"/>
    <property type="evidence" value="ECO:0007669"/>
    <property type="project" value="UniProtKB-KW"/>
</dbReference>
<keyword evidence="2" id="KW-0378">Hydrolase</keyword>